<keyword evidence="2" id="KW-1185">Reference proteome</keyword>
<gene>
    <name evidence="1" type="ORF">POPTR_004G183750v4</name>
</gene>
<organism evidence="1 2">
    <name type="scientific">Populus trichocarpa</name>
    <name type="common">Western balsam poplar</name>
    <name type="synonym">Populus balsamifera subsp. trichocarpa</name>
    <dbReference type="NCBI Taxonomy" id="3694"/>
    <lineage>
        <taxon>Eukaryota</taxon>
        <taxon>Viridiplantae</taxon>
        <taxon>Streptophyta</taxon>
        <taxon>Embryophyta</taxon>
        <taxon>Tracheophyta</taxon>
        <taxon>Spermatophyta</taxon>
        <taxon>Magnoliopsida</taxon>
        <taxon>eudicotyledons</taxon>
        <taxon>Gunneridae</taxon>
        <taxon>Pentapetalae</taxon>
        <taxon>rosids</taxon>
        <taxon>fabids</taxon>
        <taxon>Malpighiales</taxon>
        <taxon>Salicaceae</taxon>
        <taxon>Saliceae</taxon>
        <taxon>Populus</taxon>
    </lineage>
</organism>
<evidence type="ECO:0000313" key="2">
    <source>
        <dbReference type="Proteomes" id="UP000006729"/>
    </source>
</evidence>
<comment type="caution">
    <text evidence="1">The sequence shown here is derived from an EMBL/GenBank/DDBJ whole genome shotgun (WGS) entry which is preliminary data.</text>
</comment>
<dbReference type="EMBL" id="CM009293">
    <property type="protein sequence ID" value="KAI9396782.1"/>
    <property type="molecule type" value="Genomic_DNA"/>
</dbReference>
<accession>A0ACC0T5Q7</accession>
<dbReference type="Proteomes" id="UP000006729">
    <property type="component" value="Chromosome 4"/>
</dbReference>
<name>A0ACC0T5Q7_POPTR</name>
<sequence>MLLDEPGGVASILEKLLRSKNKDRALVAFQIAFDLVENEDQTFLLYVRDLFSMCQPSDSTQNDHATDPREGMYAERSYLLIPKTIKQPIEKSGSVCHNATLYANAIMHAGTAVGTFVRENLDLLRKRGNWAQFSAIAGLGVIYRDNREQLQLQQGESQMSPYVFESPSGVSCIAYTKGGALCAVDLYYANHGEEIKQCIRDSLRGTNVEVVQHGACLGLGLAALGTAGENIYDDIKNVLHADSAVAGEAAGLQAIYLLVLVRHNMRRLLVYGREEEADTN</sequence>
<protein>
    <submittedName>
        <fullName evidence="1">Uncharacterized protein</fullName>
    </submittedName>
</protein>
<reference evidence="1 2" key="1">
    <citation type="journal article" date="2006" name="Science">
        <title>The genome of black cottonwood, Populus trichocarpa (Torr. &amp; Gray).</title>
        <authorList>
            <person name="Tuskan G.A."/>
            <person name="Difazio S."/>
            <person name="Jansson S."/>
            <person name="Bohlmann J."/>
            <person name="Grigoriev I."/>
            <person name="Hellsten U."/>
            <person name="Putnam N."/>
            <person name="Ralph S."/>
            <person name="Rombauts S."/>
            <person name="Salamov A."/>
            <person name="Schein J."/>
            <person name="Sterck L."/>
            <person name="Aerts A."/>
            <person name="Bhalerao R.R."/>
            <person name="Bhalerao R.P."/>
            <person name="Blaudez D."/>
            <person name="Boerjan W."/>
            <person name="Brun A."/>
            <person name="Brunner A."/>
            <person name="Busov V."/>
            <person name="Campbell M."/>
            <person name="Carlson J."/>
            <person name="Chalot M."/>
            <person name="Chapman J."/>
            <person name="Chen G.L."/>
            <person name="Cooper D."/>
            <person name="Coutinho P.M."/>
            <person name="Couturier J."/>
            <person name="Covert S."/>
            <person name="Cronk Q."/>
            <person name="Cunningham R."/>
            <person name="Davis J."/>
            <person name="Degroeve S."/>
            <person name="Dejardin A."/>
            <person name="Depamphilis C."/>
            <person name="Detter J."/>
            <person name="Dirks B."/>
            <person name="Dubchak I."/>
            <person name="Duplessis S."/>
            <person name="Ehlting J."/>
            <person name="Ellis B."/>
            <person name="Gendler K."/>
            <person name="Goodstein D."/>
            <person name="Gribskov M."/>
            <person name="Grimwood J."/>
            <person name="Groover A."/>
            <person name="Gunter L."/>
            <person name="Hamberger B."/>
            <person name="Heinze B."/>
            <person name="Helariutta Y."/>
            <person name="Henrissat B."/>
            <person name="Holligan D."/>
            <person name="Holt R."/>
            <person name="Huang W."/>
            <person name="Islam-Faridi N."/>
            <person name="Jones S."/>
            <person name="Jones-Rhoades M."/>
            <person name="Jorgensen R."/>
            <person name="Joshi C."/>
            <person name="Kangasjarvi J."/>
            <person name="Karlsson J."/>
            <person name="Kelleher C."/>
            <person name="Kirkpatrick R."/>
            <person name="Kirst M."/>
            <person name="Kohler A."/>
            <person name="Kalluri U."/>
            <person name="Larimer F."/>
            <person name="Leebens-Mack J."/>
            <person name="Leple J.C."/>
            <person name="Locascio P."/>
            <person name="Lou Y."/>
            <person name="Lucas S."/>
            <person name="Martin F."/>
            <person name="Montanini B."/>
            <person name="Napoli C."/>
            <person name="Nelson D.R."/>
            <person name="Nelson C."/>
            <person name="Nieminen K."/>
            <person name="Nilsson O."/>
            <person name="Pereda V."/>
            <person name="Peter G."/>
            <person name="Philippe R."/>
            <person name="Pilate G."/>
            <person name="Poliakov A."/>
            <person name="Razumovskaya J."/>
            <person name="Richardson P."/>
            <person name="Rinaldi C."/>
            <person name="Ritland K."/>
            <person name="Rouze P."/>
            <person name="Ryaboy D."/>
            <person name="Schmutz J."/>
            <person name="Schrader J."/>
            <person name="Segerman B."/>
            <person name="Shin H."/>
            <person name="Siddiqui A."/>
            <person name="Sterky F."/>
            <person name="Terry A."/>
            <person name="Tsai C.J."/>
            <person name="Uberbacher E."/>
            <person name="Unneberg P."/>
            <person name="Vahala J."/>
            <person name="Wall K."/>
            <person name="Wessler S."/>
            <person name="Yang G."/>
            <person name="Yin T."/>
            <person name="Douglas C."/>
            <person name="Marra M."/>
            <person name="Sandberg G."/>
            <person name="Van de Peer Y."/>
            <person name="Rokhsar D."/>
        </authorList>
    </citation>
    <scope>NUCLEOTIDE SEQUENCE [LARGE SCALE GENOMIC DNA]</scope>
    <source>
        <strain evidence="2">cv. Nisqually</strain>
    </source>
</reference>
<evidence type="ECO:0000313" key="1">
    <source>
        <dbReference type="EMBL" id="KAI9396782.1"/>
    </source>
</evidence>
<proteinExistence type="predicted"/>